<comment type="caution">
    <text evidence="1">The sequence shown here is derived from an EMBL/GenBank/DDBJ whole genome shotgun (WGS) entry which is preliminary data.</text>
</comment>
<sequence>MEGLEGGGRRGEDGVAEAALEQMTEDLLGPVRGGNGEGDPFVVLAEGGLKGNETRIVLECLGDFMGDYCREVAEEGGGEGGGEGGAQEPFCALLPLCVADGFGREECRPSHCPLRREGCERIKNCLREGVMGLYAQMLPEEGAGGRAKVAV</sequence>
<keyword evidence="2" id="KW-1185">Reference proteome</keyword>
<name>A0A4D9CVZ0_9STRA</name>
<accession>A0A4D9CVZ0</accession>
<reference evidence="1 2" key="1">
    <citation type="submission" date="2019-01" db="EMBL/GenBank/DDBJ databases">
        <title>Nuclear Genome Assembly of the Microalgal Biofuel strain Nannochloropsis salina CCMP1776.</title>
        <authorList>
            <person name="Hovde B."/>
        </authorList>
    </citation>
    <scope>NUCLEOTIDE SEQUENCE [LARGE SCALE GENOMIC DNA]</scope>
    <source>
        <strain evidence="1 2">CCMP1776</strain>
    </source>
</reference>
<gene>
    <name evidence="1" type="ORF">NSK_005297</name>
</gene>
<dbReference type="Proteomes" id="UP000355283">
    <property type="component" value="Unassembled WGS sequence"/>
</dbReference>
<evidence type="ECO:0000313" key="1">
    <source>
        <dbReference type="EMBL" id="TFJ83392.1"/>
    </source>
</evidence>
<dbReference type="AlphaFoldDB" id="A0A4D9CVZ0"/>
<protein>
    <submittedName>
        <fullName evidence="1">Uncharacterized protein</fullName>
    </submittedName>
</protein>
<organism evidence="1 2">
    <name type="scientific">Nannochloropsis salina CCMP1776</name>
    <dbReference type="NCBI Taxonomy" id="1027361"/>
    <lineage>
        <taxon>Eukaryota</taxon>
        <taxon>Sar</taxon>
        <taxon>Stramenopiles</taxon>
        <taxon>Ochrophyta</taxon>
        <taxon>Eustigmatophyceae</taxon>
        <taxon>Eustigmatales</taxon>
        <taxon>Monodopsidaceae</taxon>
        <taxon>Microchloropsis</taxon>
        <taxon>Microchloropsis salina</taxon>
    </lineage>
</organism>
<evidence type="ECO:0000313" key="2">
    <source>
        <dbReference type="Proteomes" id="UP000355283"/>
    </source>
</evidence>
<dbReference type="EMBL" id="SDOX01000038">
    <property type="protein sequence ID" value="TFJ83392.1"/>
    <property type="molecule type" value="Genomic_DNA"/>
</dbReference>
<proteinExistence type="predicted"/>